<evidence type="ECO:0000313" key="3">
    <source>
        <dbReference type="Proteomes" id="UP000188929"/>
    </source>
</evidence>
<evidence type="ECO:0000313" key="2">
    <source>
        <dbReference type="EMBL" id="ONH25232.1"/>
    </source>
</evidence>
<feature type="transmembrane region" description="Helical" evidence="1">
    <location>
        <begin position="67"/>
        <end position="88"/>
    </location>
</feature>
<keyword evidence="1" id="KW-0812">Transmembrane</keyword>
<dbReference type="RefSeq" id="WP_076820401.1">
    <property type="nucleotide sequence ID" value="NZ_MOMC01000062.1"/>
</dbReference>
<dbReference type="EMBL" id="MOMC01000062">
    <property type="protein sequence ID" value="ONH25232.1"/>
    <property type="molecule type" value="Genomic_DNA"/>
</dbReference>
<dbReference type="Pfam" id="PF18895">
    <property type="entry name" value="T4SS_pilin"/>
    <property type="match status" value="1"/>
</dbReference>
<keyword evidence="1" id="KW-0472">Membrane</keyword>
<dbReference type="InterPro" id="IPR043993">
    <property type="entry name" value="T4SS_pilin"/>
</dbReference>
<name>A0A1V2I4E4_9ACTN</name>
<sequence length="129" mass="13575">MSPTPPAQARPSRSRRRVAWRRTVLLVAVVGVLVLAGGTAAFAAVVPPGPPVATDLNTVLNNIRNWIMGILGTVATVFLSIGGFRYMMAHGDPGEINRAKDALRNAGWGYGFTALAPVVVEILKTNIGG</sequence>
<protein>
    <recommendedName>
        <fullName evidence="4">TrbC/VIRB2 family protein</fullName>
    </recommendedName>
</protein>
<dbReference type="OrthoDB" id="4566527at2"/>
<organism evidence="2 3">
    <name type="scientific">Pseudofrankia asymbiotica</name>
    <dbReference type="NCBI Taxonomy" id="1834516"/>
    <lineage>
        <taxon>Bacteria</taxon>
        <taxon>Bacillati</taxon>
        <taxon>Actinomycetota</taxon>
        <taxon>Actinomycetes</taxon>
        <taxon>Frankiales</taxon>
        <taxon>Frankiaceae</taxon>
        <taxon>Pseudofrankia</taxon>
    </lineage>
</organism>
<comment type="caution">
    <text evidence="2">The sequence shown here is derived from an EMBL/GenBank/DDBJ whole genome shotgun (WGS) entry which is preliminary data.</text>
</comment>
<gene>
    <name evidence="2" type="ORF">BL253_28090</name>
</gene>
<evidence type="ECO:0008006" key="4">
    <source>
        <dbReference type="Google" id="ProtNLM"/>
    </source>
</evidence>
<proteinExistence type="predicted"/>
<reference evidence="3" key="1">
    <citation type="submission" date="2016-10" db="EMBL/GenBank/DDBJ databases">
        <title>Frankia sp. NRRL B-16386 Genome sequencing.</title>
        <authorList>
            <person name="Ghodhbane-Gtari F."/>
            <person name="Swanson E."/>
            <person name="Gueddou A."/>
            <person name="Hezbri K."/>
            <person name="Ktari K."/>
            <person name="Nouioui I."/>
            <person name="Morris K."/>
            <person name="Simpson S."/>
            <person name="Abebe-Akele F."/>
            <person name="Thomas K."/>
            <person name="Gtari M."/>
            <person name="Tisa L.S."/>
        </authorList>
    </citation>
    <scope>NUCLEOTIDE SEQUENCE [LARGE SCALE GENOMIC DNA]</scope>
    <source>
        <strain evidence="3">NRRL B-16386</strain>
    </source>
</reference>
<dbReference type="AlphaFoldDB" id="A0A1V2I4E4"/>
<dbReference type="Proteomes" id="UP000188929">
    <property type="component" value="Unassembled WGS sequence"/>
</dbReference>
<keyword evidence="3" id="KW-1185">Reference proteome</keyword>
<evidence type="ECO:0000256" key="1">
    <source>
        <dbReference type="SAM" id="Phobius"/>
    </source>
</evidence>
<accession>A0A1V2I4E4</accession>
<keyword evidence="1" id="KW-1133">Transmembrane helix</keyword>
<dbReference type="STRING" id="1834516.BL253_28090"/>